<name>A0A0A9B399_ARUDO</name>
<proteinExistence type="predicted"/>
<reference evidence="1" key="1">
    <citation type="submission" date="2014-09" db="EMBL/GenBank/DDBJ databases">
        <authorList>
            <person name="Magalhaes I.L.F."/>
            <person name="Oliveira U."/>
            <person name="Santos F.R."/>
            <person name="Vidigal T.H.D.A."/>
            <person name="Brescovit A.D."/>
            <person name="Santos A.J."/>
        </authorList>
    </citation>
    <scope>NUCLEOTIDE SEQUENCE</scope>
    <source>
        <tissue evidence="1">Shoot tissue taken approximately 20 cm above the soil surface</tissue>
    </source>
</reference>
<accession>A0A0A9B399</accession>
<evidence type="ECO:0000313" key="1">
    <source>
        <dbReference type="EMBL" id="JAD57861.1"/>
    </source>
</evidence>
<protein>
    <submittedName>
        <fullName evidence="1">Uncharacterized protein</fullName>
    </submittedName>
</protein>
<dbReference type="EMBL" id="GBRH01240034">
    <property type="protein sequence ID" value="JAD57861.1"/>
    <property type="molecule type" value="Transcribed_RNA"/>
</dbReference>
<organism evidence="1">
    <name type="scientific">Arundo donax</name>
    <name type="common">Giant reed</name>
    <name type="synonym">Donax arundinaceus</name>
    <dbReference type="NCBI Taxonomy" id="35708"/>
    <lineage>
        <taxon>Eukaryota</taxon>
        <taxon>Viridiplantae</taxon>
        <taxon>Streptophyta</taxon>
        <taxon>Embryophyta</taxon>
        <taxon>Tracheophyta</taxon>
        <taxon>Spermatophyta</taxon>
        <taxon>Magnoliopsida</taxon>
        <taxon>Liliopsida</taxon>
        <taxon>Poales</taxon>
        <taxon>Poaceae</taxon>
        <taxon>PACMAD clade</taxon>
        <taxon>Arundinoideae</taxon>
        <taxon>Arundineae</taxon>
        <taxon>Arundo</taxon>
    </lineage>
</organism>
<sequence length="13" mass="1439">MEESRVCGSLVTK</sequence>
<reference evidence="1" key="2">
    <citation type="journal article" date="2015" name="Data Brief">
        <title>Shoot transcriptome of the giant reed, Arundo donax.</title>
        <authorList>
            <person name="Barrero R.A."/>
            <person name="Guerrero F.D."/>
            <person name="Moolhuijzen P."/>
            <person name="Goolsby J.A."/>
            <person name="Tidwell J."/>
            <person name="Bellgard S.E."/>
            <person name="Bellgard M.I."/>
        </authorList>
    </citation>
    <scope>NUCLEOTIDE SEQUENCE</scope>
    <source>
        <tissue evidence="1">Shoot tissue taken approximately 20 cm above the soil surface</tissue>
    </source>
</reference>